<reference evidence="1 2" key="1">
    <citation type="journal article" date="2010" name="Stand. Genomic Sci.">
        <title>Complete genome sequence of Cellulophaga algicola type strain (IC166).</title>
        <authorList>
            <person name="Abt B."/>
            <person name="Lu M."/>
            <person name="Misra M."/>
            <person name="Han C."/>
            <person name="Nolan M."/>
            <person name="Lucas S."/>
            <person name="Hammon N."/>
            <person name="Deshpande S."/>
            <person name="Cheng J.F."/>
            <person name="Tapia R."/>
            <person name="Goodwin L."/>
            <person name="Pitluck S."/>
            <person name="Liolios K."/>
            <person name="Pagani I."/>
            <person name="Ivanova N."/>
            <person name="Mavromatis K."/>
            <person name="Ovchinikova G."/>
            <person name="Pati A."/>
            <person name="Chen A."/>
            <person name="Palaniappan K."/>
            <person name="Land M."/>
            <person name="Hauser L."/>
            <person name="Chang Y.J."/>
            <person name="Jeffries C.D."/>
            <person name="Detter J.C."/>
            <person name="Brambilla E."/>
            <person name="Rohde M."/>
            <person name="Tindall B.J."/>
            <person name="Goker M."/>
            <person name="Woyke T."/>
            <person name="Bristow J."/>
            <person name="Eisen J.A."/>
            <person name="Markowitz V."/>
            <person name="Hugenholtz P."/>
            <person name="Kyrpides N.C."/>
            <person name="Klenk H.P."/>
            <person name="Lapidus A."/>
        </authorList>
    </citation>
    <scope>NUCLEOTIDE SEQUENCE [LARGE SCALE GENOMIC DNA]</scope>
    <source>
        <strain evidence="2">DSM 14237 / IC166 / ACAM 630</strain>
    </source>
</reference>
<dbReference type="OrthoDB" id="1190719at2"/>
<name>E6X8M0_CELAD</name>
<dbReference type="HOGENOM" id="CLU_1370045_0_0_10"/>
<dbReference type="AlphaFoldDB" id="E6X8M0"/>
<dbReference type="InterPro" id="IPR032675">
    <property type="entry name" value="LRR_dom_sf"/>
</dbReference>
<dbReference type="EMBL" id="CP002453">
    <property type="protein sequence ID" value="ADV47607.1"/>
    <property type="molecule type" value="Genomic_DNA"/>
</dbReference>
<dbReference type="InterPro" id="IPR026906">
    <property type="entry name" value="LRR_5"/>
</dbReference>
<dbReference type="Pfam" id="PF13306">
    <property type="entry name" value="LRR_5"/>
    <property type="match status" value="1"/>
</dbReference>
<evidence type="ECO:0000313" key="1">
    <source>
        <dbReference type="EMBL" id="ADV47607.1"/>
    </source>
</evidence>
<evidence type="ECO:0000313" key="2">
    <source>
        <dbReference type="Proteomes" id="UP000008634"/>
    </source>
</evidence>
<dbReference type="RefSeq" id="WP_013549102.1">
    <property type="nucleotide sequence ID" value="NC_014934.1"/>
</dbReference>
<organism evidence="1 2">
    <name type="scientific">Cellulophaga algicola (strain DSM 14237 / IC166 / ACAM 630)</name>
    <dbReference type="NCBI Taxonomy" id="688270"/>
    <lineage>
        <taxon>Bacteria</taxon>
        <taxon>Pseudomonadati</taxon>
        <taxon>Bacteroidota</taxon>
        <taxon>Flavobacteriia</taxon>
        <taxon>Flavobacteriales</taxon>
        <taxon>Flavobacteriaceae</taxon>
        <taxon>Cellulophaga</taxon>
    </lineage>
</organism>
<protein>
    <submittedName>
        <fullName evidence="1">Uncharacterized protein</fullName>
    </submittedName>
</protein>
<gene>
    <name evidence="1" type="ordered locus">Celal_0261</name>
</gene>
<dbReference type="Gene3D" id="3.80.10.10">
    <property type="entry name" value="Ribonuclease Inhibitor"/>
    <property type="match status" value="1"/>
</dbReference>
<keyword evidence="2" id="KW-1185">Reference proteome</keyword>
<dbReference type="Proteomes" id="UP000008634">
    <property type="component" value="Chromosome"/>
</dbReference>
<sequence length="199" mass="22724">MGELILDLVNEDYSFKEFDDAIGIVKYLGESTDIVIPDHINDKPVLYIFREAFWKKGIKAVSLPKLLEHIDEDVFYDNEIKEIIIPSNVKKILGGAFGRNKIEKLEIKGQVATIHMFAFVGNALTTLDLPKSVFWLSNDCFAENDFEELTIPEHITELTSDAFAKNKKLRKVSYPKHLESKIKSAFNGCDMENITFQAY</sequence>
<dbReference type="KEGG" id="cao:Celal_0261"/>
<dbReference type="eggNOG" id="COG4886">
    <property type="taxonomic scope" value="Bacteria"/>
</dbReference>
<accession>E6X8M0</accession>
<dbReference type="STRING" id="688270.Celal_0261"/>
<proteinExistence type="predicted"/>